<feature type="compositionally biased region" description="Polar residues" evidence="2">
    <location>
        <begin position="788"/>
        <end position="800"/>
    </location>
</feature>
<feature type="compositionally biased region" description="Polar residues" evidence="2">
    <location>
        <begin position="871"/>
        <end position="880"/>
    </location>
</feature>
<reference evidence="3 4" key="1">
    <citation type="submission" date="2019-07" db="EMBL/GenBank/DDBJ databases">
        <authorList>
            <person name="Friedrich A."/>
            <person name="Schacherer J."/>
        </authorList>
    </citation>
    <scope>NUCLEOTIDE SEQUENCE [LARGE SCALE GENOMIC DNA]</scope>
</reference>
<feature type="compositionally biased region" description="Low complexity" evidence="2">
    <location>
        <begin position="763"/>
        <end position="774"/>
    </location>
</feature>
<name>A0A7D9H1S9_DEKBR</name>
<feature type="compositionally biased region" description="Polar residues" evidence="2">
    <location>
        <begin position="44"/>
        <end position="75"/>
    </location>
</feature>
<dbReference type="Pfam" id="PF03999">
    <property type="entry name" value="MAP65_ASE1"/>
    <property type="match status" value="1"/>
</dbReference>
<evidence type="ECO:0000256" key="1">
    <source>
        <dbReference type="SAM" id="Coils"/>
    </source>
</evidence>
<evidence type="ECO:0000313" key="3">
    <source>
        <dbReference type="EMBL" id="VUG19781.1"/>
    </source>
</evidence>
<dbReference type="AlphaFoldDB" id="A0A7D9H1S9"/>
<dbReference type="InterPro" id="IPR007145">
    <property type="entry name" value="MAP65_Ase1_PRC1"/>
</dbReference>
<accession>A0A7D9H1S9</accession>
<keyword evidence="1" id="KW-0175">Coiled coil</keyword>
<dbReference type="Proteomes" id="UP000478008">
    <property type="component" value="Unassembled WGS sequence"/>
</dbReference>
<dbReference type="EMBL" id="CABFWN010000005">
    <property type="protein sequence ID" value="VUG19781.1"/>
    <property type="molecule type" value="Genomic_DNA"/>
</dbReference>
<dbReference type="PANTHER" id="PTHR19321">
    <property type="entry name" value="PROTEIN REGULATOR OF CYTOKINESIS 1 PRC1-RELATED"/>
    <property type="match status" value="1"/>
</dbReference>
<feature type="coiled-coil region" evidence="1">
    <location>
        <begin position="420"/>
        <end position="447"/>
    </location>
</feature>
<sequence length="880" mass="100272">MNASDVKKTLSSLTAEQIEALGKVIIASASSVNKNETPKVTLDNVENNNGSTGDDNTSNMSTCDSSTPNESTCNENARRSLPSDNPVTGLTEDKLHNNDCDELKILENITEKLNKANKIRKQLGADSGGNVLQWLTKMEDELGIQLKDLEKQKKEAKKYFMNCMKTLNEMFQVLLNCKNSKKGTYGDFIHLISPPIQPLMRSFISNKIQNDDQFYNETHPLSEFNQLIETDVMTVQKLVKDAISEICTKIQKFYLVLESVDEYPEIPFLNLLPTKDELDRFLGAEKASEIGDQMSKKLSKIGPEILDKLDAETQKIEIVKSQRLEQIRQLQRQLWGLQNELSIEDGKINLDEYSEDEQIISKVGLKMNTITKYKSEVEKLQKVRDARQKMLDGYMNKLSSLWDILRPGDQSIVAFLKQNKNLKESSILNLESLIKKLEQEKKDNIAKFIKGCRDRIRGYWELLMYDEDEKKKFTQFFVTDTSMFTEELLDMHTKEVEKLRVEAESIKPLLKSIADLDQLLEDKKELDEASRDPSRLLRRDSFRILRREEKMRSKLTKQLPSTIERIKQKLHEFEMKGHRQFKINGEPYIKKLAEIERATFYRHRKFNRSSFKQRRQQSSRSSGSRRESIPGTRRNRRLTLDRTAVRSCNATPSTSVSRSRSASSMSNPFVSREASPTVGSRVLSSSGARLNRTRSLGTVGSEPLRALHFNSLNDGRSTVSNTPIVIKGGSPIRQLDYSTARTLSTKKSILSHVPKLRSLSPGNSNTFNSHSTSSPKFRYSTSDRHPLGNSSFLNTNNGPDTTGRKRKASYQLQKSELNDDDDDDSLEDLSDSLIYMSDSERFPVCIDKENQPPLDCTQKTKDSKSMHPAGESTSPRMTVN</sequence>
<dbReference type="GO" id="GO:0051256">
    <property type="term" value="P:mitotic spindle midzone assembly"/>
    <property type="evidence" value="ECO:0007669"/>
    <property type="project" value="TreeGrafter"/>
</dbReference>
<feature type="region of interest" description="Disordered" evidence="2">
    <location>
        <begin position="844"/>
        <end position="880"/>
    </location>
</feature>
<dbReference type="Gene3D" id="1.20.58.1520">
    <property type="match status" value="1"/>
</dbReference>
<feature type="region of interest" description="Disordered" evidence="2">
    <location>
        <begin position="754"/>
        <end position="826"/>
    </location>
</feature>
<feature type="coiled-coil region" evidence="1">
    <location>
        <begin position="106"/>
        <end position="159"/>
    </location>
</feature>
<evidence type="ECO:0000313" key="4">
    <source>
        <dbReference type="Proteomes" id="UP000478008"/>
    </source>
</evidence>
<keyword evidence="4" id="KW-1185">Reference proteome</keyword>
<protein>
    <submittedName>
        <fullName evidence="3">DEBR0S5_11826g1_1</fullName>
    </submittedName>
</protein>
<proteinExistence type="predicted"/>
<gene>
    <name evidence="3" type="ORF">DEBR0S5_11826G</name>
</gene>
<dbReference type="GO" id="GO:1990023">
    <property type="term" value="C:mitotic spindle midzone"/>
    <property type="evidence" value="ECO:0007669"/>
    <property type="project" value="TreeGrafter"/>
</dbReference>
<feature type="region of interest" description="Disordered" evidence="2">
    <location>
        <begin position="37"/>
        <end position="93"/>
    </location>
</feature>
<feature type="compositionally biased region" description="Low complexity" evidence="2">
    <location>
        <begin position="653"/>
        <end position="666"/>
    </location>
</feature>
<feature type="compositionally biased region" description="Basic residues" evidence="2">
    <location>
        <begin position="606"/>
        <end position="617"/>
    </location>
</feature>
<evidence type="ECO:0000256" key="2">
    <source>
        <dbReference type="SAM" id="MobiDB-lite"/>
    </source>
</evidence>
<feature type="region of interest" description="Disordered" evidence="2">
    <location>
        <begin position="606"/>
        <end position="686"/>
    </location>
</feature>
<dbReference type="GO" id="GO:0008017">
    <property type="term" value="F:microtubule binding"/>
    <property type="evidence" value="ECO:0007669"/>
    <property type="project" value="InterPro"/>
</dbReference>
<organism evidence="3 4">
    <name type="scientific">Dekkera bruxellensis</name>
    <name type="common">Brettanomyces custersii</name>
    <dbReference type="NCBI Taxonomy" id="5007"/>
    <lineage>
        <taxon>Eukaryota</taxon>
        <taxon>Fungi</taxon>
        <taxon>Dikarya</taxon>
        <taxon>Ascomycota</taxon>
        <taxon>Saccharomycotina</taxon>
        <taxon>Pichiomycetes</taxon>
        <taxon>Pichiales</taxon>
        <taxon>Pichiaceae</taxon>
        <taxon>Brettanomyces</taxon>
    </lineage>
</organism>
<dbReference type="GO" id="GO:0005737">
    <property type="term" value="C:cytoplasm"/>
    <property type="evidence" value="ECO:0007669"/>
    <property type="project" value="TreeGrafter"/>
</dbReference>
<dbReference type="PANTHER" id="PTHR19321:SF41">
    <property type="entry name" value="FASCETTO-RELATED"/>
    <property type="match status" value="1"/>
</dbReference>